<dbReference type="AlphaFoldDB" id="A0A1T4K5H9"/>
<evidence type="ECO:0000313" key="2">
    <source>
        <dbReference type="Proteomes" id="UP000190637"/>
    </source>
</evidence>
<protein>
    <submittedName>
        <fullName evidence="1">Sporulation-control protein</fullName>
    </submittedName>
</protein>
<gene>
    <name evidence="1" type="ORF">SAMN02745673_00179</name>
</gene>
<dbReference type="EMBL" id="FUWS01000001">
    <property type="protein sequence ID" value="SJZ37700.1"/>
    <property type="molecule type" value="Genomic_DNA"/>
</dbReference>
<dbReference type="Proteomes" id="UP000190637">
    <property type="component" value="Unassembled WGS sequence"/>
</dbReference>
<dbReference type="PANTHER" id="PTHR40053:SF1">
    <property type="entry name" value="SPORULATION-CONTROL PROTEIN SPO0M"/>
    <property type="match status" value="1"/>
</dbReference>
<organism evidence="1 2">
    <name type="scientific">Marinactinospora thermotolerans DSM 45154</name>
    <dbReference type="NCBI Taxonomy" id="1122192"/>
    <lineage>
        <taxon>Bacteria</taxon>
        <taxon>Bacillati</taxon>
        <taxon>Actinomycetota</taxon>
        <taxon>Actinomycetes</taxon>
        <taxon>Streptosporangiales</taxon>
        <taxon>Nocardiopsidaceae</taxon>
        <taxon>Marinactinospora</taxon>
    </lineage>
</organism>
<evidence type="ECO:0000313" key="1">
    <source>
        <dbReference type="EMBL" id="SJZ37700.1"/>
    </source>
</evidence>
<dbReference type="InterPro" id="IPR009776">
    <property type="entry name" value="Spore_0_M"/>
</dbReference>
<dbReference type="STRING" id="1122192.SAMN02745673_00179"/>
<name>A0A1T4K5H9_9ACTN</name>
<keyword evidence="2" id="KW-1185">Reference proteome</keyword>
<dbReference type="OrthoDB" id="3431481at2"/>
<dbReference type="PANTHER" id="PTHR40053">
    <property type="entry name" value="SPORULATION-CONTROL PROTEIN SPO0M"/>
    <property type="match status" value="1"/>
</dbReference>
<sequence length="334" mass="35797">MVFKRVLSMFGVGGPTVDTVLANPEVRPGTFLEGHVELAGGEVDVDIEEIVLALVSRVELDGHDAEVGAEFARIPVAGSFRLAAGERHSIPFRFPIPWQTPLTEAGGGSLPGMVLGLRTDVVVDRAADKGDLDRVLVHPLPVQDRVLEALHRLGFVLKGADVEAGHLAGTAQEFPFFQEIEFHPSPRYAHEVNEVEVSFVADPHGMDVIIEFDRRGGMFTEGQDLYGRFRVEHAEAGYDDWTAKVDSWVAGALERHRALFGGHGHYGYEGGHYGYEGGHPGYHGHDDHGGSGLGTAAAVGLGVAGGVVAGMVAAEVVDEIGDFFEGEEDEGDEE</sequence>
<proteinExistence type="predicted"/>
<dbReference type="Pfam" id="PF07070">
    <property type="entry name" value="Spo0M"/>
    <property type="match status" value="1"/>
</dbReference>
<dbReference type="RefSeq" id="WP_078759626.1">
    <property type="nucleotide sequence ID" value="NZ_FUWS01000001.1"/>
</dbReference>
<accession>A0A1T4K5H9</accession>
<reference evidence="1 2" key="1">
    <citation type="submission" date="2017-02" db="EMBL/GenBank/DDBJ databases">
        <authorList>
            <person name="Peterson S.W."/>
        </authorList>
    </citation>
    <scope>NUCLEOTIDE SEQUENCE [LARGE SCALE GENOMIC DNA]</scope>
    <source>
        <strain evidence="1 2">DSM 45154</strain>
    </source>
</reference>